<protein>
    <submittedName>
        <fullName evidence="3">Group 1 glycosyl transferase</fullName>
    </submittedName>
</protein>
<name>H0FV86_RHIML</name>
<dbReference type="GO" id="GO:0016757">
    <property type="term" value="F:glycosyltransferase activity"/>
    <property type="evidence" value="ECO:0007669"/>
    <property type="project" value="InterPro"/>
</dbReference>
<dbReference type="SUPFAM" id="SSF53756">
    <property type="entry name" value="UDP-Glycosyltransferase/glycogen phosphorylase"/>
    <property type="match status" value="1"/>
</dbReference>
<evidence type="ECO:0000313" key="3">
    <source>
        <dbReference type="EMBL" id="EHK79131.1"/>
    </source>
</evidence>
<dbReference type="EMBL" id="AGVV01000006">
    <property type="protein sequence ID" value="EHK79131.1"/>
    <property type="molecule type" value="Genomic_DNA"/>
</dbReference>
<reference evidence="3 4" key="1">
    <citation type="journal article" date="2012" name="J. Bacteriol.">
        <title>Draft Genome Sequence of Sinorhizobium meliloti CCNWSX0020, a Nitrogen-Fixing Symbiont with Copper Tolerance Capability Isolated from Lead-Zinc Mine Tailings.</title>
        <authorList>
            <person name="Li Z."/>
            <person name="Ma Z."/>
            <person name="Hao X."/>
            <person name="Wei G."/>
        </authorList>
    </citation>
    <scope>NUCLEOTIDE SEQUENCE [LARGE SCALE GENOMIC DNA]</scope>
    <source>
        <strain evidence="3 4">CCNWSX0020</strain>
    </source>
</reference>
<keyword evidence="1 3" id="KW-0808">Transferase</keyword>
<evidence type="ECO:0000259" key="2">
    <source>
        <dbReference type="Pfam" id="PF00534"/>
    </source>
</evidence>
<dbReference type="Pfam" id="PF00534">
    <property type="entry name" value="Glycos_transf_1"/>
    <property type="match status" value="1"/>
</dbReference>
<dbReference type="PATRIC" id="fig|1107881.3.peg.1089"/>
<accession>H0FV86</accession>
<gene>
    <name evidence="3" type="ORF">SM0020_05420</name>
</gene>
<feature type="domain" description="Glycosyl transferase family 1" evidence="2">
    <location>
        <begin position="269"/>
        <end position="420"/>
    </location>
</feature>
<evidence type="ECO:0000313" key="4">
    <source>
        <dbReference type="Proteomes" id="UP000004038"/>
    </source>
</evidence>
<dbReference type="PANTHER" id="PTHR46401:SF2">
    <property type="entry name" value="GLYCOSYLTRANSFERASE WBBK-RELATED"/>
    <property type="match status" value="1"/>
</dbReference>
<dbReference type="Gene3D" id="3.40.50.2000">
    <property type="entry name" value="Glycogen Phosphorylase B"/>
    <property type="match status" value="1"/>
</dbReference>
<dbReference type="InterPro" id="IPR001296">
    <property type="entry name" value="Glyco_trans_1"/>
</dbReference>
<dbReference type="PANTHER" id="PTHR46401">
    <property type="entry name" value="GLYCOSYLTRANSFERASE WBBK-RELATED"/>
    <property type="match status" value="1"/>
</dbReference>
<dbReference type="RefSeq" id="WP_003526576.1">
    <property type="nucleotide sequence ID" value="NZ_AGVV01000006.1"/>
</dbReference>
<dbReference type="Proteomes" id="UP000004038">
    <property type="component" value="Unassembled WGS sequence"/>
</dbReference>
<sequence>MYLDVTRLLERVRAQSPTGIDRVEFEYAKYLHVNGANLVTQIGERMVIVPADVSRELLDFAAKRWNGTNGAAATMMPKRFAAWDRRLEAERCVSKVLVALRNGRIREAFLTAFLSTISSVGSAPQSAKVRRTLILLELLKRLFFPSSAVVWLGRAPMQEQTWYINVGHTGLNKSHMLNHLRTVCGIQIAIYIHDLLPVSHPHLFREGERDKHLTRIANVERNANVVLTNSRFTAGELFKRTNIKDAAVLEIGTLAHGGGGVAADARSGFVSIGTVEPRKNYIWLVRCWLEFCEAHPELVGNEKLTIFGRAGWLSGAEKLELDKMADQRSRVQIISGASDREIGEKVASARAYVSAAHVEGWGMPLAESLSAGTPVIASDVPAHREVTQDQARFFRPGSADELIQLLTKCFDQREYEQMLQATSRFRPWGWDEHFKKLEAILSQSAGSGFSNMRQKFFDVA</sequence>
<dbReference type="AlphaFoldDB" id="H0FV86"/>
<organism evidence="3 4">
    <name type="scientific">Sinorhizobium meliloti CCNWSX0020</name>
    <dbReference type="NCBI Taxonomy" id="1107881"/>
    <lineage>
        <taxon>Bacteria</taxon>
        <taxon>Pseudomonadati</taxon>
        <taxon>Pseudomonadota</taxon>
        <taxon>Alphaproteobacteria</taxon>
        <taxon>Hyphomicrobiales</taxon>
        <taxon>Rhizobiaceae</taxon>
        <taxon>Sinorhizobium/Ensifer group</taxon>
        <taxon>Sinorhizobium</taxon>
    </lineage>
</organism>
<evidence type="ECO:0000256" key="1">
    <source>
        <dbReference type="ARBA" id="ARBA00022679"/>
    </source>
</evidence>
<proteinExistence type="predicted"/>